<reference evidence="7 8" key="1">
    <citation type="submission" date="2018-10" db="EMBL/GenBank/DDBJ databases">
        <authorList>
            <person name="Li J."/>
        </authorList>
    </citation>
    <scope>NUCLEOTIDE SEQUENCE [LARGE SCALE GENOMIC DNA]</scope>
    <source>
        <strain evidence="7 8">JCM 30549</strain>
    </source>
</reference>
<evidence type="ECO:0000256" key="1">
    <source>
        <dbReference type="ARBA" id="ARBA00004651"/>
    </source>
</evidence>
<dbReference type="Gene3D" id="1.20.1250.20">
    <property type="entry name" value="MFS general substrate transporter like domains"/>
    <property type="match status" value="1"/>
</dbReference>
<comment type="caution">
    <text evidence="7">The sequence shown here is derived from an EMBL/GenBank/DDBJ whole genome shotgun (WGS) entry which is preliminary data.</text>
</comment>
<dbReference type="Proteomes" id="UP000275395">
    <property type="component" value="Unassembled WGS sequence"/>
</dbReference>
<dbReference type="RefSeq" id="WP_087136111.1">
    <property type="nucleotide sequence ID" value="NZ_RCUW01000022.1"/>
</dbReference>
<feature type="transmembrane region" description="Helical" evidence="5">
    <location>
        <begin position="54"/>
        <end position="75"/>
    </location>
</feature>
<evidence type="ECO:0000259" key="6">
    <source>
        <dbReference type="PROSITE" id="PS50850"/>
    </source>
</evidence>
<dbReference type="GO" id="GO:0005886">
    <property type="term" value="C:plasma membrane"/>
    <property type="evidence" value="ECO:0007669"/>
    <property type="project" value="UniProtKB-SubCell"/>
</dbReference>
<dbReference type="SUPFAM" id="SSF103473">
    <property type="entry name" value="MFS general substrate transporter"/>
    <property type="match status" value="1"/>
</dbReference>
<evidence type="ECO:0000313" key="8">
    <source>
        <dbReference type="Proteomes" id="UP000275395"/>
    </source>
</evidence>
<dbReference type="InterPro" id="IPR011701">
    <property type="entry name" value="MFS"/>
</dbReference>
<evidence type="ECO:0000256" key="5">
    <source>
        <dbReference type="SAM" id="Phobius"/>
    </source>
</evidence>
<accession>A0A3L6ZHV5</accession>
<feature type="transmembrane region" description="Helical" evidence="5">
    <location>
        <begin position="273"/>
        <end position="291"/>
    </location>
</feature>
<feature type="transmembrane region" description="Helical" evidence="5">
    <location>
        <begin position="111"/>
        <end position="136"/>
    </location>
</feature>
<feature type="transmembrane region" description="Helical" evidence="5">
    <location>
        <begin position="387"/>
        <end position="405"/>
    </location>
</feature>
<proteinExistence type="predicted"/>
<evidence type="ECO:0000256" key="2">
    <source>
        <dbReference type="ARBA" id="ARBA00022692"/>
    </source>
</evidence>
<name>A0A3L6ZHV5_9MICO</name>
<dbReference type="InterPro" id="IPR052524">
    <property type="entry name" value="MFS_Cyanate_Porter"/>
</dbReference>
<keyword evidence="4 5" id="KW-0472">Membrane</keyword>
<evidence type="ECO:0000313" key="7">
    <source>
        <dbReference type="EMBL" id="RLP67578.1"/>
    </source>
</evidence>
<feature type="transmembrane region" description="Helical" evidence="5">
    <location>
        <begin position="298"/>
        <end position="316"/>
    </location>
</feature>
<feature type="transmembrane region" description="Helical" evidence="5">
    <location>
        <begin position="231"/>
        <end position="253"/>
    </location>
</feature>
<dbReference type="InterPro" id="IPR020846">
    <property type="entry name" value="MFS_dom"/>
</dbReference>
<dbReference type="Pfam" id="PF07690">
    <property type="entry name" value="MFS_1"/>
    <property type="match status" value="1"/>
</dbReference>
<dbReference type="PANTHER" id="PTHR23523">
    <property type="match status" value="1"/>
</dbReference>
<dbReference type="PANTHER" id="PTHR23523:SF2">
    <property type="entry name" value="2-NITROIMIDAZOLE TRANSPORTER"/>
    <property type="match status" value="1"/>
</dbReference>
<evidence type="ECO:0000256" key="4">
    <source>
        <dbReference type="ARBA" id="ARBA00023136"/>
    </source>
</evidence>
<dbReference type="PROSITE" id="PS50850">
    <property type="entry name" value="MFS"/>
    <property type="match status" value="1"/>
</dbReference>
<feature type="transmembrane region" description="Helical" evidence="5">
    <location>
        <begin position="157"/>
        <end position="175"/>
    </location>
</feature>
<dbReference type="AlphaFoldDB" id="A0A3L6ZHV5"/>
<comment type="subcellular location">
    <subcellularLocation>
        <location evidence="1">Cell membrane</location>
        <topology evidence="1">Multi-pass membrane protein</topology>
    </subcellularLocation>
</comment>
<feature type="transmembrane region" description="Helical" evidence="5">
    <location>
        <begin position="322"/>
        <end position="344"/>
    </location>
</feature>
<feature type="transmembrane region" description="Helical" evidence="5">
    <location>
        <begin position="356"/>
        <end position="375"/>
    </location>
</feature>
<organism evidence="7 8">
    <name type="scientific">Mycetocola reblochoni</name>
    <dbReference type="NCBI Taxonomy" id="331618"/>
    <lineage>
        <taxon>Bacteria</taxon>
        <taxon>Bacillati</taxon>
        <taxon>Actinomycetota</taxon>
        <taxon>Actinomycetes</taxon>
        <taxon>Micrococcales</taxon>
        <taxon>Microbacteriaceae</taxon>
        <taxon>Mycetocola</taxon>
    </lineage>
</organism>
<protein>
    <submittedName>
        <fullName evidence="7">MFS transporter</fullName>
    </submittedName>
</protein>
<feature type="domain" description="Major facilitator superfamily (MFS) profile" evidence="6">
    <location>
        <begin position="21"/>
        <end position="408"/>
    </location>
</feature>
<dbReference type="EMBL" id="RCUW01000022">
    <property type="protein sequence ID" value="RLP67578.1"/>
    <property type="molecule type" value="Genomic_DNA"/>
</dbReference>
<keyword evidence="2 5" id="KW-0812">Transmembrane</keyword>
<sequence length="424" mass="44510">MLHTDTLPTLTRPRRVRIQPSALLVLIGILLAAGNLRAAITTVGPVLPEIARSTQISALLSSALISLPLVAFALVSPIAPRIAHRLGLERTIGISLLLLIAGLITRSTPPLALLWIGTVLIGVAIAILNVVLPALIKRDFPNKIAQVTGGYSALQSTFAAVAAGIAAPLAGATALGWRLPLGMWAGLALISLGVFAPQLRRRTVLTASEEDIALELPKAHHATWRSPWTSLLGWQVTLFMGLQSLIFYSLITWLPSIEAAAGIRAYEINIHQFVLNALGVLASLVCAVMIPRMRDQRLLAVTGPLLVAAGLAGIYFAPQLALVWICVLGFAAGVNVVLALSFFGLRTTHHGQAASLSGMAQTLGYLVAAAGPLVFSALHDTTGDRTPVLTGMVVICIILAGLGYLSGRNRVIGGHTHSAAPSLN</sequence>
<feature type="transmembrane region" description="Helical" evidence="5">
    <location>
        <begin position="87"/>
        <end position="105"/>
    </location>
</feature>
<gene>
    <name evidence="7" type="ORF">D9V30_13860</name>
</gene>
<dbReference type="InterPro" id="IPR036259">
    <property type="entry name" value="MFS_trans_sf"/>
</dbReference>
<dbReference type="GO" id="GO:0022857">
    <property type="term" value="F:transmembrane transporter activity"/>
    <property type="evidence" value="ECO:0007669"/>
    <property type="project" value="InterPro"/>
</dbReference>
<feature type="transmembrane region" description="Helical" evidence="5">
    <location>
        <begin position="181"/>
        <end position="199"/>
    </location>
</feature>
<keyword evidence="3 5" id="KW-1133">Transmembrane helix</keyword>
<evidence type="ECO:0000256" key="3">
    <source>
        <dbReference type="ARBA" id="ARBA00022989"/>
    </source>
</evidence>